<gene>
    <name evidence="2" type="ORF">chiPu_0009609</name>
</gene>
<organism evidence="2 3">
    <name type="scientific">Chiloscyllium punctatum</name>
    <name type="common">Brownbanded bambooshark</name>
    <name type="synonym">Hemiscyllium punctatum</name>
    <dbReference type="NCBI Taxonomy" id="137246"/>
    <lineage>
        <taxon>Eukaryota</taxon>
        <taxon>Metazoa</taxon>
        <taxon>Chordata</taxon>
        <taxon>Craniata</taxon>
        <taxon>Vertebrata</taxon>
        <taxon>Chondrichthyes</taxon>
        <taxon>Elasmobranchii</taxon>
        <taxon>Galeomorphii</taxon>
        <taxon>Galeoidea</taxon>
        <taxon>Orectolobiformes</taxon>
        <taxon>Hemiscylliidae</taxon>
        <taxon>Chiloscyllium</taxon>
    </lineage>
</organism>
<reference evidence="2 3" key="1">
    <citation type="journal article" date="2018" name="Nat. Ecol. Evol.">
        <title>Shark genomes provide insights into elasmobranch evolution and the origin of vertebrates.</title>
        <authorList>
            <person name="Hara Y"/>
            <person name="Yamaguchi K"/>
            <person name="Onimaru K"/>
            <person name="Kadota M"/>
            <person name="Koyanagi M"/>
            <person name="Keeley SD"/>
            <person name="Tatsumi K"/>
            <person name="Tanaka K"/>
            <person name="Motone F"/>
            <person name="Kageyama Y"/>
            <person name="Nozu R"/>
            <person name="Adachi N"/>
            <person name="Nishimura O"/>
            <person name="Nakagawa R"/>
            <person name="Tanegashima C"/>
            <person name="Kiyatake I"/>
            <person name="Matsumoto R"/>
            <person name="Murakumo K"/>
            <person name="Nishida K"/>
            <person name="Terakita A"/>
            <person name="Kuratani S"/>
            <person name="Sato K"/>
            <person name="Hyodo S Kuraku.S."/>
        </authorList>
    </citation>
    <scope>NUCLEOTIDE SEQUENCE [LARGE SCALE GENOMIC DNA]</scope>
</reference>
<dbReference type="Proteomes" id="UP000287033">
    <property type="component" value="Unassembled WGS sequence"/>
</dbReference>
<feature type="region of interest" description="Disordered" evidence="1">
    <location>
        <begin position="71"/>
        <end position="92"/>
    </location>
</feature>
<dbReference type="AlphaFoldDB" id="A0A401SL87"/>
<sequence length="172" mass="19711">MDVQITEFTTSCKTSKMYVFHRSIGFITLIILIQNSITDKECAKSTLAAHYQHVISAQLDDMIEETNSAIQSKNNTSSHRNKTGHGKAKSSARTKSSVCEILRKTNAIHFTNESYNDLQESFSILRSHTNAALRRCCKLKTQNHRRPSLKKLKELLYHLKLLWQQLTRSAEE</sequence>
<dbReference type="EMBL" id="BEZZ01000346">
    <property type="protein sequence ID" value="GCC31153.1"/>
    <property type="molecule type" value="Genomic_DNA"/>
</dbReference>
<comment type="caution">
    <text evidence="2">The sequence shown here is derived from an EMBL/GenBank/DDBJ whole genome shotgun (WGS) entry which is preliminary data.</text>
</comment>
<feature type="compositionally biased region" description="Basic residues" evidence="1">
    <location>
        <begin position="79"/>
        <end position="92"/>
    </location>
</feature>
<evidence type="ECO:0000313" key="3">
    <source>
        <dbReference type="Proteomes" id="UP000287033"/>
    </source>
</evidence>
<evidence type="ECO:0000256" key="1">
    <source>
        <dbReference type="SAM" id="MobiDB-lite"/>
    </source>
</evidence>
<accession>A0A401SL87</accession>
<keyword evidence="3" id="KW-1185">Reference proteome</keyword>
<protein>
    <submittedName>
        <fullName evidence="2">Uncharacterized protein</fullName>
    </submittedName>
</protein>
<name>A0A401SL87_CHIPU</name>
<proteinExistence type="predicted"/>
<evidence type="ECO:0000313" key="2">
    <source>
        <dbReference type="EMBL" id="GCC31153.1"/>
    </source>
</evidence>